<evidence type="ECO:0000256" key="5">
    <source>
        <dbReference type="ARBA" id="ARBA00023125"/>
    </source>
</evidence>
<keyword evidence="9" id="KW-1185">Reference proteome</keyword>
<dbReference type="GO" id="GO:0000976">
    <property type="term" value="F:transcription cis-regulatory region binding"/>
    <property type="evidence" value="ECO:0007669"/>
    <property type="project" value="TreeGrafter"/>
</dbReference>
<organism evidence="8 9">
    <name type="scientific">Hymenobacter roseosalivarius DSM 11622</name>
    <dbReference type="NCBI Taxonomy" id="645990"/>
    <lineage>
        <taxon>Bacteria</taxon>
        <taxon>Pseudomonadati</taxon>
        <taxon>Bacteroidota</taxon>
        <taxon>Cytophagia</taxon>
        <taxon>Cytophagales</taxon>
        <taxon>Hymenobacteraceae</taxon>
        <taxon>Hymenobacter</taxon>
    </lineage>
</organism>
<dbReference type="GO" id="GO:0003700">
    <property type="term" value="F:DNA-binding transcription factor activity"/>
    <property type="evidence" value="ECO:0007669"/>
    <property type="project" value="InterPro"/>
</dbReference>
<keyword evidence="7" id="KW-0479">Metal-binding</keyword>
<dbReference type="CDD" id="cd07153">
    <property type="entry name" value="Fur_like"/>
    <property type="match status" value="1"/>
</dbReference>
<evidence type="ECO:0000256" key="7">
    <source>
        <dbReference type="PIRSR" id="PIRSR602481-1"/>
    </source>
</evidence>
<dbReference type="InterPro" id="IPR036390">
    <property type="entry name" value="WH_DNA-bd_sf"/>
</dbReference>
<dbReference type="InterPro" id="IPR002481">
    <property type="entry name" value="FUR"/>
</dbReference>
<reference evidence="8 9" key="1">
    <citation type="submission" date="2017-04" db="EMBL/GenBank/DDBJ databases">
        <authorList>
            <person name="Afonso C.L."/>
            <person name="Miller P.J."/>
            <person name="Scott M.A."/>
            <person name="Spackman E."/>
            <person name="Goraichik I."/>
            <person name="Dimitrov K.M."/>
            <person name="Suarez D.L."/>
            <person name="Swayne D.E."/>
        </authorList>
    </citation>
    <scope>NUCLEOTIDE SEQUENCE [LARGE SCALE GENOMIC DNA]</scope>
    <source>
        <strain evidence="8 9">DSM 11622</strain>
    </source>
</reference>
<evidence type="ECO:0000256" key="1">
    <source>
        <dbReference type="ARBA" id="ARBA00007957"/>
    </source>
</evidence>
<dbReference type="PANTHER" id="PTHR33202">
    <property type="entry name" value="ZINC UPTAKE REGULATION PROTEIN"/>
    <property type="match status" value="1"/>
</dbReference>
<evidence type="ECO:0000256" key="6">
    <source>
        <dbReference type="ARBA" id="ARBA00023163"/>
    </source>
</evidence>
<comment type="similarity">
    <text evidence="1">Belongs to the Fur family.</text>
</comment>
<name>A0A1W1W3U0_9BACT</name>
<dbReference type="GO" id="GO:1900376">
    <property type="term" value="P:regulation of secondary metabolite biosynthetic process"/>
    <property type="evidence" value="ECO:0007669"/>
    <property type="project" value="TreeGrafter"/>
</dbReference>
<evidence type="ECO:0000256" key="4">
    <source>
        <dbReference type="ARBA" id="ARBA00023015"/>
    </source>
</evidence>
<proteinExistence type="inferred from homology"/>
<keyword evidence="3 7" id="KW-0862">Zinc</keyword>
<dbReference type="InterPro" id="IPR043135">
    <property type="entry name" value="Fur_C"/>
</dbReference>
<feature type="binding site" evidence="7">
    <location>
        <position position="109"/>
    </location>
    <ligand>
        <name>Zn(2+)</name>
        <dbReference type="ChEBI" id="CHEBI:29105"/>
    </ligand>
</feature>
<dbReference type="PANTHER" id="PTHR33202:SF7">
    <property type="entry name" value="FERRIC UPTAKE REGULATION PROTEIN"/>
    <property type="match status" value="1"/>
</dbReference>
<dbReference type="Gene3D" id="1.10.10.10">
    <property type="entry name" value="Winged helix-like DNA-binding domain superfamily/Winged helix DNA-binding domain"/>
    <property type="match status" value="1"/>
</dbReference>
<keyword evidence="4" id="KW-0805">Transcription regulation</keyword>
<evidence type="ECO:0000313" key="9">
    <source>
        <dbReference type="Proteomes" id="UP000192266"/>
    </source>
</evidence>
<keyword evidence="5" id="KW-0238">DNA-binding</keyword>
<dbReference type="Pfam" id="PF01475">
    <property type="entry name" value="FUR"/>
    <property type="match status" value="1"/>
</dbReference>
<dbReference type="GO" id="GO:0045892">
    <property type="term" value="P:negative regulation of DNA-templated transcription"/>
    <property type="evidence" value="ECO:0007669"/>
    <property type="project" value="TreeGrafter"/>
</dbReference>
<keyword evidence="6" id="KW-0804">Transcription</keyword>
<keyword evidence="2" id="KW-0678">Repressor</keyword>
<dbReference type="RefSeq" id="WP_159452108.1">
    <property type="nucleotide sequence ID" value="NZ_FWWW01000099.1"/>
</dbReference>
<dbReference type="Proteomes" id="UP000192266">
    <property type="component" value="Unassembled WGS sequence"/>
</dbReference>
<protein>
    <submittedName>
        <fullName evidence="8">Ferric uptake regulator, Fur family</fullName>
    </submittedName>
</protein>
<dbReference type="InterPro" id="IPR036388">
    <property type="entry name" value="WH-like_DNA-bd_sf"/>
</dbReference>
<evidence type="ECO:0000256" key="2">
    <source>
        <dbReference type="ARBA" id="ARBA00022491"/>
    </source>
</evidence>
<sequence length="160" mass="17912">MSTSAKPSDASLPAAPTRQWLRDRLAQAGLRATRQRLLILESLVVAKGHPTAEQVHRQVLRHDATLSLGTVYKALDSFVTTGLSKRVPTAEGACRRYDADCSTHHHLYCSDTQEIIDYCDPQLDALIREFLEARGFQNFRPRSFSLHITGERADLANEPQ</sequence>
<dbReference type="EMBL" id="FWWW01000099">
    <property type="protein sequence ID" value="SMC00295.1"/>
    <property type="molecule type" value="Genomic_DNA"/>
</dbReference>
<dbReference type="GO" id="GO:0008270">
    <property type="term" value="F:zinc ion binding"/>
    <property type="evidence" value="ECO:0007669"/>
    <property type="project" value="TreeGrafter"/>
</dbReference>
<dbReference type="SUPFAM" id="SSF46785">
    <property type="entry name" value="Winged helix' DNA-binding domain"/>
    <property type="match status" value="1"/>
</dbReference>
<evidence type="ECO:0000256" key="3">
    <source>
        <dbReference type="ARBA" id="ARBA00022833"/>
    </source>
</evidence>
<dbReference type="AlphaFoldDB" id="A0A1W1W3U0"/>
<evidence type="ECO:0000313" key="8">
    <source>
        <dbReference type="EMBL" id="SMC00295.1"/>
    </source>
</evidence>
<dbReference type="STRING" id="645990.SAMN00120144_1725"/>
<dbReference type="Gene3D" id="3.30.1490.190">
    <property type="match status" value="1"/>
</dbReference>
<dbReference type="OrthoDB" id="594893at2"/>
<accession>A0A1W1W3U0</accession>
<comment type="cofactor">
    <cofactor evidence="7">
        <name>Zn(2+)</name>
        <dbReference type="ChEBI" id="CHEBI:29105"/>
    </cofactor>
    <text evidence="7">Binds 1 zinc ion per subunit.</text>
</comment>
<gene>
    <name evidence="8" type="ORF">SAMN00120144_1725</name>
</gene>